<dbReference type="AlphaFoldDB" id="A0A917A0I3"/>
<evidence type="ECO:0000313" key="2">
    <source>
        <dbReference type="Proteomes" id="UP000635071"/>
    </source>
</evidence>
<dbReference type="EMBL" id="BMJM01000012">
    <property type="protein sequence ID" value="GGE19823.1"/>
    <property type="molecule type" value="Genomic_DNA"/>
</dbReference>
<accession>A0A917A0I3</accession>
<sequence>MGDHPLDVAARADAGTGEQLGDALGFDRHVGIGASGLALGDAGVTAATAAGQRRCGQVAERGRIGAGRRAAGARRAGEFARRAAGNAGQAATGDVAATLAVAGGVGMATGAFAADAEALRPKAFALVAVRLRILALGFAARGGDGLVLGARPRALWSRRVAGGAGRAAYRRTTLTCTCR</sequence>
<name>A0A917A0I3_9SPHN</name>
<reference evidence="1" key="1">
    <citation type="journal article" date="2014" name="Int. J. Syst. Evol. Microbiol.">
        <title>Complete genome sequence of Corynebacterium casei LMG S-19264T (=DSM 44701T), isolated from a smear-ripened cheese.</title>
        <authorList>
            <consortium name="US DOE Joint Genome Institute (JGI-PGF)"/>
            <person name="Walter F."/>
            <person name="Albersmeier A."/>
            <person name="Kalinowski J."/>
            <person name="Ruckert C."/>
        </authorList>
    </citation>
    <scope>NUCLEOTIDE SEQUENCE</scope>
    <source>
        <strain evidence="1">CGMCC 1.15519</strain>
    </source>
</reference>
<keyword evidence="2" id="KW-1185">Reference proteome</keyword>
<proteinExistence type="predicted"/>
<evidence type="ECO:0000313" key="1">
    <source>
        <dbReference type="EMBL" id="GGE19823.1"/>
    </source>
</evidence>
<gene>
    <name evidence="1" type="ORF">GCM10011529_28020</name>
</gene>
<organism evidence="1 2">
    <name type="scientific">Sandarakinorhabdus glacialis</name>
    <dbReference type="NCBI Taxonomy" id="1614636"/>
    <lineage>
        <taxon>Bacteria</taxon>
        <taxon>Pseudomonadati</taxon>
        <taxon>Pseudomonadota</taxon>
        <taxon>Alphaproteobacteria</taxon>
        <taxon>Sphingomonadales</taxon>
        <taxon>Sphingosinicellaceae</taxon>
        <taxon>Sandarakinorhabdus</taxon>
    </lineage>
</organism>
<protein>
    <submittedName>
        <fullName evidence="1">Uncharacterized protein</fullName>
    </submittedName>
</protein>
<reference evidence="1" key="2">
    <citation type="submission" date="2020-09" db="EMBL/GenBank/DDBJ databases">
        <authorList>
            <person name="Sun Q."/>
            <person name="Zhou Y."/>
        </authorList>
    </citation>
    <scope>NUCLEOTIDE SEQUENCE</scope>
    <source>
        <strain evidence="1">CGMCC 1.15519</strain>
    </source>
</reference>
<comment type="caution">
    <text evidence="1">The sequence shown here is derived from an EMBL/GenBank/DDBJ whole genome shotgun (WGS) entry which is preliminary data.</text>
</comment>
<dbReference type="Proteomes" id="UP000635071">
    <property type="component" value="Unassembled WGS sequence"/>
</dbReference>